<keyword evidence="3" id="KW-1185">Reference proteome</keyword>
<dbReference type="EMBL" id="ARQD01000005">
    <property type="protein sequence ID" value="KIX84911.1"/>
    <property type="molecule type" value="Genomic_DNA"/>
</dbReference>
<reference evidence="2 3" key="1">
    <citation type="journal article" date="2013" name="Proc. Natl. Acad. Sci. U.S.A.">
        <title>Candidate phylum TM6 genome recovered from a hospital sink biofilm provides genomic insights into this uncultivated phylum.</title>
        <authorList>
            <person name="McLean J.S."/>
            <person name="Lombardo M.J."/>
            <person name="Badger J.H."/>
            <person name="Edlund A."/>
            <person name="Novotny M."/>
            <person name="Yee-Greenbaum J."/>
            <person name="Vyahhi N."/>
            <person name="Hall A.P."/>
            <person name="Yang Y."/>
            <person name="Dupont C.L."/>
            <person name="Ziegler M.G."/>
            <person name="Chitsaz H."/>
            <person name="Allen A.E."/>
            <person name="Yooseph S."/>
            <person name="Tesler G."/>
            <person name="Pevzner P.A."/>
            <person name="Friedman R.M."/>
            <person name="Nealson K.H."/>
            <person name="Venter J.C."/>
            <person name="Lasken R.S."/>
        </authorList>
    </citation>
    <scope>NUCLEOTIDE SEQUENCE [LARGE SCALE GENOMIC DNA]</scope>
    <source>
        <strain evidence="2 3">TM6SC1</strain>
    </source>
</reference>
<gene>
    <name evidence="2" type="ORF">J120_04915</name>
</gene>
<proteinExistence type="predicted"/>
<protein>
    <submittedName>
        <fullName evidence="2">Uncharacterized protein</fullName>
    </submittedName>
</protein>
<evidence type="ECO:0000313" key="2">
    <source>
        <dbReference type="EMBL" id="KIX84911.1"/>
    </source>
</evidence>
<keyword evidence="1" id="KW-0732">Signal</keyword>
<feature type="chain" id="PRO_5002244773" evidence="1">
    <location>
        <begin position="22"/>
        <end position="100"/>
    </location>
</feature>
<comment type="caution">
    <text evidence="2">The sequence shown here is derived from an EMBL/GenBank/DDBJ whole genome shotgun (WGS) entry which is preliminary data.</text>
</comment>
<evidence type="ECO:0000313" key="3">
    <source>
        <dbReference type="Proteomes" id="UP000032214"/>
    </source>
</evidence>
<accession>A0A0D2JD70</accession>
<dbReference type="STRING" id="1306947.J120_04915"/>
<evidence type="ECO:0000256" key="1">
    <source>
        <dbReference type="SAM" id="SignalP"/>
    </source>
</evidence>
<organism evidence="2 3">
    <name type="scientific">candidate division TM6 bacterium JCVI TM6SC1</name>
    <dbReference type="NCBI Taxonomy" id="1306947"/>
    <lineage>
        <taxon>Bacteria</taxon>
        <taxon>Candidatus Babelota</taxon>
        <taxon>Vermiphilus</taxon>
    </lineage>
</organism>
<dbReference type="AlphaFoldDB" id="A0A0D2JD70"/>
<feature type="signal peptide" evidence="1">
    <location>
        <begin position="1"/>
        <end position="21"/>
    </location>
</feature>
<dbReference type="Proteomes" id="UP000032214">
    <property type="component" value="Unassembled WGS sequence"/>
</dbReference>
<name>A0A0D2JD70_9BACT</name>
<sequence>MYFIKNYRALLLLLVNSVLMAQHATPTQPDSYKPLAIMVEDGAEYFGKVRGAMSMLLPSLIYEQVCPIVVSRYFYNLILEYQHQFISRAYNLCDPYTQGC</sequence>